<accession>A0A225B3C5</accession>
<dbReference type="STRING" id="1441469.A0A225B3C5"/>
<proteinExistence type="predicted"/>
<protein>
    <recommendedName>
        <fullName evidence="3">Macro domain-like protein</fullName>
    </recommendedName>
</protein>
<organism evidence="1 2">
    <name type="scientific">Talaromyces atroroseus</name>
    <dbReference type="NCBI Taxonomy" id="1441469"/>
    <lineage>
        <taxon>Eukaryota</taxon>
        <taxon>Fungi</taxon>
        <taxon>Dikarya</taxon>
        <taxon>Ascomycota</taxon>
        <taxon>Pezizomycotina</taxon>
        <taxon>Eurotiomycetes</taxon>
        <taxon>Eurotiomycetidae</taxon>
        <taxon>Eurotiales</taxon>
        <taxon>Trichocomaceae</taxon>
        <taxon>Talaromyces</taxon>
        <taxon>Talaromyces sect. Trachyspermi</taxon>
    </lineage>
</organism>
<keyword evidence="2" id="KW-1185">Reference proteome</keyword>
<dbReference type="EMBL" id="LFMY01000004">
    <property type="protein sequence ID" value="OKL61325.1"/>
    <property type="molecule type" value="Genomic_DNA"/>
</dbReference>
<dbReference type="InterPro" id="IPR043472">
    <property type="entry name" value="Macro_dom-like"/>
</dbReference>
<dbReference type="Proteomes" id="UP000214365">
    <property type="component" value="Unassembled WGS sequence"/>
</dbReference>
<name>A0A225B3C5_TALAT</name>
<sequence length="241" mass="27643">MAQSTLPEILVLCMDDKYIHALDEAFRKRWPSHAEFLTVKTIHEKLRNVPNENQFDLIVSPANSYGLLDGAFDDAISRTFCLPQHDYRALTIAAQQTLYQKWRGFAPPGTCTLVTMPTELQKTNRWNCKHLALCPTMRLPSDARWDREIVYECVWSLLCEIDRFNGSINDKPGDIKADEKINRILTTPLATGIGKVSAERWATQFVLALKHFTDALARPQRWSSLDWGDMKEAAEVEMTWN</sequence>
<dbReference type="OrthoDB" id="6082470at2759"/>
<dbReference type="GeneID" id="31003503"/>
<dbReference type="Gene3D" id="3.40.220.10">
    <property type="entry name" value="Leucine Aminopeptidase, subunit E, domain 1"/>
    <property type="match status" value="1"/>
</dbReference>
<dbReference type="RefSeq" id="XP_020121446.1">
    <property type="nucleotide sequence ID" value="XM_020266082.1"/>
</dbReference>
<evidence type="ECO:0008006" key="3">
    <source>
        <dbReference type="Google" id="ProtNLM"/>
    </source>
</evidence>
<evidence type="ECO:0000313" key="1">
    <source>
        <dbReference type="EMBL" id="OKL61325.1"/>
    </source>
</evidence>
<dbReference type="AlphaFoldDB" id="A0A225B3C5"/>
<gene>
    <name evidence="1" type="ORF">UA08_03748</name>
</gene>
<dbReference type="SUPFAM" id="SSF52949">
    <property type="entry name" value="Macro domain-like"/>
    <property type="match status" value="1"/>
</dbReference>
<comment type="caution">
    <text evidence="1">The sequence shown here is derived from an EMBL/GenBank/DDBJ whole genome shotgun (WGS) entry which is preliminary data.</text>
</comment>
<reference evidence="1 2" key="1">
    <citation type="submission" date="2015-06" db="EMBL/GenBank/DDBJ databases">
        <title>Talaromyces atroroseus IBT 11181 draft genome.</title>
        <authorList>
            <person name="Rasmussen K.B."/>
            <person name="Rasmussen S."/>
            <person name="Petersen B."/>
            <person name="Sicheritz-Ponten T."/>
            <person name="Mortensen U.H."/>
            <person name="Thrane U."/>
        </authorList>
    </citation>
    <scope>NUCLEOTIDE SEQUENCE [LARGE SCALE GENOMIC DNA]</scope>
    <source>
        <strain evidence="1 2">IBT 11181</strain>
    </source>
</reference>
<evidence type="ECO:0000313" key="2">
    <source>
        <dbReference type="Proteomes" id="UP000214365"/>
    </source>
</evidence>